<comment type="cofactor">
    <cofactor evidence="2">
        <name>Mg(2+)</name>
        <dbReference type="ChEBI" id="CHEBI:18420"/>
    </cofactor>
</comment>
<accession>A0AAV5QGZ3</accession>
<keyword evidence="16" id="KW-0805">Transcription regulation</keyword>
<evidence type="ECO:0000313" key="27">
    <source>
        <dbReference type="Proteomes" id="UP001360560"/>
    </source>
</evidence>
<comment type="subcellular location">
    <subcellularLocation>
        <location evidence="4">Cytoplasm</location>
    </subcellularLocation>
    <subcellularLocation>
        <location evidence="3">Nucleus</location>
    </subcellularLocation>
</comment>
<dbReference type="Pfam" id="PF23598">
    <property type="entry name" value="LRR_14"/>
    <property type="match status" value="1"/>
</dbReference>
<dbReference type="Proteomes" id="UP001360560">
    <property type="component" value="Unassembled WGS sequence"/>
</dbReference>
<evidence type="ECO:0000256" key="9">
    <source>
        <dbReference type="ARBA" id="ARBA00022722"/>
    </source>
</evidence>
<feature type="domain" description="Endonuclease/exonuclease/phosphatase" evidence="24">
    <location>
        <begin position="407"/>
        <end position="716"/>
    </location>
</feature>
<evidence type="ECO:0000256" key="10">
    <source>
        <dbReference type="ARBA" id="ARBA00022723"/>
    </source>
</evidence>
<dbReference type="Gene3D" id="3.60.10.10">
    <property type="entry name" value="Endonuclease/exonuclease/phosphatase"/>
    <property type="match status" value="1"/>
</dbReference>
<keyword evidence="12" id="KW-0378">Hydrolase</keyword>
<dbReference type="InterPro" id="IPR055414">
    <property type="entry name" value="LRR_R13L4/SHOC2-like"/>
</dbReference>
<dbReference type="RefSeq" id="XP_064850999.1">
    <property type="nucleotide sequence ID" value="XM_064994927.1"/>
</dbReference>
<keyword evidence="9" id="KW-0540">Nuclease</keyword>
<dbReference type="InterPro" id="IPR036691">
    <property type="entry name" value="Endo/exonu/phosph_ase_sf"/>
</dbReference>
<dbReference type="PROSITE" id="PS51450">
    <property type="entry name" value="LRR"/>
    <property type="match status" value="1"/>
</dbReference>
<evidence type="ECO:0000256" key="5">
    <source>
        <dbReference type="ARBA" id="ARBA00010774"/>
    </source>
</evidence>
<keyword evidence="7" id="KW-0963">Cytoplasm</keyword>
<keyword evidence="14" id="KW-0460">Magnesium</keyword>
<proteinExistence type="inferred from homology"/>
<evidence type="ECO:0000256" key="1">
    <source>
        <dbReference type="ARBA" id="ARBA00001663"/>
    </source>
</evidence>
<evidence type="ECO:0000256" key="14">
    <source>
        <dbReference type="ARBA" id="ARBA00022842"/>
    </source>
</evidence>
<evidence type="ECO:0000259" key="25">
    <source>
        <dbReference type="Pfam" id="PF23598"/>
    </source>
</evidence>
<evidence type="ECO:0000259" key="24">
    <source>
        <dbReference type="Pfam" id="PF03372"/>
    </source>
</evidence>
<keyword evidence="27" id="KW-1185">Reference proteome</keyword>
<comment type="catalytic activity">
    <reaction evidence="1">
        <text>Exonucleolytic cleavage of poly(A) to 5'-AMP.</text>
        <dbReference type="EC" id="3.1.13.4"/>
    </reaction>
</comment>
<name>A0AAV5QGZ3_9ASCO</name>
<dbReference type="GO" id="GO:0003723">
    <property type="term" value="F:RNA binding"/>
    <property type="evidence" value="ECO:0007669"/>
    <property type="project" value="UniProtKB-KW"/>
</dbReference>
<dbReference type="PANTHER" id="PTHR12121">
    <property type="entry name" value="CARBON CATABOLITE REPRESSOR PROTEIN 4"/>
    <property type="match status" value="1"/>
</dbReference>
<evidence type="ECO:0000256" key="17">
    <source>
        <dbReference type="ARBA" id="ARBA00023163"/>
    </source>
</evidence>
<dbReference type="InterPro" id="IPR005135">
    <property type="entry name" value="Endo/exonuclease/phosphatase"/>
</dbReference>
<dbReference type="GO" id="GO:0046872">
    <property type="term" value="F:metal ion binding"/>
    <property type="evidence" value="ECO:0007669"/>
    <property type="project" value="UniProtKB-KW"/>
</dbReference>
<feature type="compositionally biased region" description="Polar residues" evidence="23">
    <location>
        <begin position="17"/>
        <end position="42"/>
    </location>
</feature>
<evidence type="ECO:0000256" key="21">
    <source>
        <dbReference type="ARBA" id="ARBA00031469"/>
    </source>
</evidence>
<feature type="compositionally biased region" description="Low complexity" evidence="23">
    <location>
        <begin position="48"/>
        <end position="96"/>
    </location>
</feature>
<keyword evidence="13" id="KW-0269">Exonuclease</keyword>
<evidence type="ECO:0000256" key="2">
    <source>
        <dbReference type="ARBA" id="ARBA00001946"/>
    </source>
</evidence>
<protein>
    <recommendedName>
        <fullName evidence="19">CCR4-Not complex 3'-5'-exoribonuclease subunit Ccr4</fullName>
        <ecNumber evidence="6">3.1.13.4</ecNumber>
    </recommendedName>
    <alternativeName>
        <fullName evidence="20">Carbon catabolite repressor protein 4</fullName>
    </alternativeName>
    <alternativeName>
        <fullName evidence="21">Cytoplasmic deadenylase</fullName>
    </alternativeName>
    <alternativeName>
        <fullName evidence="22">Glucose-repressible alcohol dehydrogenase transcriptional effector</fullName>
    </alternativeName>
</protein>
<dbReference type="AlphaFoldDB" id="A0AAV5QGZ3"/>
<evidence type="ECO:0000256" key="23">
    <source>
        <dbReference type="SAM" id="MobiDB-lite"/>
    </source>
</evidence>
<evidence type="ECO:0000256" key="22">
    <source>
        <dbReference type="ARBA" id="ARBA00033317"/>
    </source>
</evidence>
<dbReference type="SUPFAM" id="SSF52058">
    <property type="entry name" value="L domain-like"/>
    <property type="match status" value="1"/>
</dbReference>
<keyword evidence="18" id="KW-0539">Nucleus</keyword>
<dbReference type="GeneID" id="90071978"/>
<keyword evidence="8" id="KW-0433">Leucine-rich repeat</keyword>
<dbReference type="Gene3D" id="3.80.10.10">
    <property type="entry name" value="Ribonuclease Inhibitor"/>
    <property type="match status" value="1"/>
</dbReference>
<evidence type="ECO:0000256" key="8">
    <source>
        <dbReference type="ARBA" id="ARBA00022614"/>
    </source>
</evidence>
<evidence type="ECO:0000256" key="19">
    <source>
        <dbReference type="ARBA" id="ARBA00023475"/>
    </source>
</evidence>
<dbReference type="SMART" id="SM00369">
    <property type="entry name" value="LRR_TYP"/>
    <property type="match status" value="3"/>
</dbReference>
<keyword evidence="15" id="KW-0694">RNA-binding</keyword>
<evidence type="ECO:0000256" key="18">
    <source>
        <dbReference type="ARBA" id="ARBA00023242"/>
    </source>
</evidence>
<evidence type="ECO:0000256" key="3">
    <source>
        <dbReference type="ARBA" id="ARBA00004123"/>
    </source>
</evidence>
<dbReference type="InterPro" id="IPR001611">
    <property type="entry name" value="Leu-rich_rpt"/>
</dbReference>
<keyword evidence="17" id="KW-0804">Transcription</keyword>
<evidence type="ECO:0000256" key="20">
    <source>
        <dbReference type="ARBA" id="ARBA00030493"/>
    </source>
</evidence>
<reference evidence="26 27" key="1">
    <citation type="journal article" date="2023" name="Elife">
        <title>Identification of key yeast species and microbe-microbe interactions impacting larval growth of Drosophila in the wild.</title>
        <authorList>
            <person name="Mure A."/>
            <person name="Sugiura Y."/>
            <person name="Maeda R."/>
            <person name="Honda K."/>
            <person name="Sakurai N."/>
            <person name="Takahashi Y."/>
            <person name="Watada M."/>
            <person name="Katoh T."/>
            <person name="Gotoh A."/>
            <person name="Gotoh Y."/>
            <person name="Taniguchi I."/>
            <person name="Nakamura K."/>
            <person name="Hayashi T."/>
            <person name="Katayama T."/>
            <person name="Uemura T."/>
            <person name="Hattori Y."/>
        </authorList>
    </citation>
    <scope>NUCLEOTIDE SEQUENCE [LARGE SCALE GENOMIC DNA]</scope>
    <source>
        <strain evidence="26 27">SC-9</strain>
    </source>
</reference>
<keyword evidence="10" id="KW-0479">Metal-binding</keyword>
<evidence type="ECO:0000256" key="12">
    <source>
        <dbReference type="ARBA" id="ARBA00022801"/>
    </source>
</evidence>
<dbReference type="EMBL" id="BTFZ01000002">
    <property type="protein sequence ID" value="GMM33999.1"/>
    <property type="molecule type" value="Genomic_DNA"/>
</dbReference>
<evidence type="ECO:0000256" key="16">
    <source>
        <dbReference type="ARBA" id="ARBA00023015"/>
    </source>
</evidence>
<dbReference type="PANTHER" id="PTHR12121:SF100">
    <property type="entry name" value="POLY(A)-SPECIFIC RIBONUCLEASE"/>
    <property type="match status" value="1"/>
</dbReference>
<comment type="caution">
    <text evidence="26">The sequence shown here is derived from an EMBL/GenBank/DDBJ whole genome shotgun (WGS) entry which is preliminary data.</text>
</comment>
<evidence type="ECO:0000313" key="26">
    <source>
        <dbReference type="EMBL" id="GMM33999.1"/>
    </source>
</evidence>
<evidence type="ECO:0000256" key="13">
    <source>
        <dbReference type="ARBA" id="ARBA00022839"/>
    </source>
</evidence>
<dbReference type="GO" id="GO:0004535">
    <property type="term" value="F:poly(A)-specific ribonuclease activity"/>
    <property type="evidence" value="ECO:0007669"/>
    <property type="project" value="UniProtKB-EC"/>
</dbReference>
<evidence type="ECO:0000256" key="11">
    <source>
        <dbReference type="ARBA" id="ARBA00022737"/>
    </source>
</evidence>
<dbReference type="EC" id="3.1.13.4" evidence="6"/>
<dbReference type="GO" id="GO:0005737">
    <property type="term" value="C:cytoplasm"/>
    <property type="evidence" value="ECO:0007669"/>
    <property type="project" value="UniProtKB-SubCell"/>
</dbReference>
<keyword evidence="11" id="KW-0677">Repeat</keyword>
<dbReference type="SUPFAM" id="SSF56219">
    <property type="entry name" value="DNase I-like"/>
    <property type="match status" value="1"/>
</dbReference>
<evidence type="ECO:0000256" key="15">
    <source>
        <dbReference type="ARBA" id="ARBA00022884"/>
    </source>
</evidence>
<feature type="region of interest" description="Disordered" evidence="23">
    <location>
        <begin position="1"/>
        <end position="104"/>
    </location>
</feature>
<organism evidence="26 27">
    <name type="scientific">Saccharomycopsis crataegensis</name>
    <dbReference type="NCBI Taxonomy" id="43959"/>
    <lineage>
        <taxon>Eukaryota</taxon>
        <taxon>Fungi</taxon>
        <taxon>Dikarya</taxon>
        <taxon>Ascomycota</taxon>
        <taxon>Saccharomycotina</taxon>
        <taxon>Saccharomycetes</taxon>
        <taxon>Saccharomycopsidaceae</taxon>
        <taxon>Saccharomycopsis</taxon>
    </lineage>
</organism>
<comment type="similarity">
    <text evidence="5">Belongs to the CCR4/nocturin family.</text>
</comment>
<dbReference type="Pfam" id="PF03372">
    <property type="entry name" value="Exo_endo_phos"/>
    <property type="match status" value="1"/>
</dbReference>
<dbReference type="InterPro" id="IPR003591">
    <property type="entry name" value="Leu-rich_rpt_typical-subtyp"/>
</dbReference>
<feature type="domain" description="Disease resistance R13L4/SHOC-2-like LRR" evidence="25">
    <location>
        <begin position="247"/>
        <end position="332"/>
    </location>
</feature>
<evidence type="ECO:0000256" key="6">
    <source>
        <dbReference type="ARBA" id="ARBA00012161"/>
    </source>
</evidence>
<gene>
    <name evidence="26" type="ORF">DASC09_013240</name>
</gene>
<dbReference type="GO" id="GO:0005634">
    <property type="term" value="C:nucleus"/>
    <property type="evidence" value="ECO:0007669"/>
    <property type="project" value="UniProtKB-SubCell"/>
</dbReference>
<sequence length="742" mass="84595">MNTYQMSHHDILGTAGASAQNPGNPTSSPFNMLLQQHSSLQTPPGVPISSISTSSNHNSNNNANNANNNDTNSNNTNNILRNNANANSNNNNSNNNHPPGVQLINANTISPQLDESLVNSEHWQQQLTLVAISRRVNHPHAYAKAFAKNLKLGQKKNNSNSNPLKPELDGNSLVDVTTDLLQHQHDKDKHSQPALRNRIQNDEKLDLQLNDEKLLKDQETNRKTKFLEIEPSKQYWSSLDFSGQGICNISTKLFGRYEFLTKLYLNNNNLKVIPKEIKKLRFLRVLDVSNNKITELPKEMNQLFCLKYLYLFDNRIQDVPYEFGNLSELIFLGIEGNPFNLAHAKIVAEKGCKEFIKYIRDNNPARKTNILEDNHAIRKWVAINNDGESQEHDQITLSNDKSSFTILSYNTLCQHYATTKLYGYTPSWALNWDYRKRKILNEVIKSNCDIVCLQEVETAYFEDTWMALMKEHGYRGIFHNKGRARRGGTDSKKVDGCAVFYKHAKFSLVDKVFVEYSSVLLGSERFKKTEDVFNRFTNKDNIAIISYLEHVETKKRVIVVNTHLHWDPAFNDVKTLQVAVLLEELQTLCKKYSKSNNFKDALSVPILICGDFNSQIHSAVYQLLSNGTCVDHPDFRGVDYGKFTDEGFNHPFQFKSAYSNMGELPFTNFTPTFTEVIDYIWYNSQSVDVKGMLGKIPSDYLEDLIGFPDQNFPSDHVSLMCEMKFKNVEEGSGGGKNRSRKI</sequence>
<evidence type="ECO:0000256" key="4">
    <source>
        <dbReference type="ARBA" id="ARBA00004496"/>
    </source>
</evidence>
<dbReference type="InterPro" id="IPR050410">
    <property type="entry name" value="CCR4/nocturin_mRNA_transcr"/>
</dbReference>
<dbReference type="InterPro" id="IPR032675">
    <property type="entry name" value="LRR_dom_sf"/>
</dbReference>
<evidence type="ECO:0000256" key="7">
    <source>
        <dbReference type="ARBA" id="ARBA00022490"/>
    </source>
</evidence>